<name>A0ABX3EBQ3_9PSED</name>
<dbReference type="InterPro" id="IPR029058">
    <property type="entry name" value="AB_hydrolase_fold"/>
</dbReference>
<evidence type="ECO:0000313" key="5">
    <source>
        <dbReference type="Proteomes" id="UP000186677"/>
    </source>
</evidence>
<dbReference type="Pfam" id="PF08840">
    <property type="entry name" value="BAAT_C"/>
    <property type="match status" value="1"/>
</dbReference>
<dbReference type="Gene3D" id="2.60.40.2240">
    <property type="entry name" value="Acyl-CoA thioester hydrolase/BAAT N-terminal domain"/>
    <property type="match status" value="1"/>
</dbReference>
<dbReference type="PANTHER" id="PTHR10824">
    <property type="entry name" value="ACYL-COENZYME A THIOESTERASE-RELATED"/>
    <property type="match status" value="1"/>
</dbReference>
<dbReference type="GO" id="GO:0016787">
    <property type="term" value="F:hydrolase activity"/>
    <property type="evidence" value="ECO:0007669"/>
    <property type="project" value="UniProtKB-KW"/>
</dbReference>
<accession>A0ABX3EBQ3</accession>
<dbReference type="PIRSF" id="PIRSF016521">
    <property type="entry name" value="Acyl-CoA_hydro"/>
    <property type="match status" value="1"/>
</dbReference>
<proteinExistence type="inferred from homology"/>
<keyword evidence="4" id="KW-0378">Hydrolase</keyword>
<comment type="similarity">
    <text evidence="1">Belongs to the C/M/P thioester hydrolase family.</text>
</comment>
<dbReference type="SUPFAM" id="SSF53474">
    <property type="entry name" value="alpha/beta-Hydrolases"/>
    <property type="match status" value="1"/>
</dbReference>
<feature type="domain" description="BAAT/Acyl-CoA thioester hydrolase C-terminal" evidence="3">
    <location>
        <begin position="195"/>
        <end position="408"/>
    </location>
</feature>
<dbReference type="InterPro" id="IPR006862">
    <property type="entry name" value="Thio_Ohase/aa_AcTrfase"/>
</dbReference>
<organism evidence="4 5">
    <name type="scientific">Pseudomonas versuta</name>
    <dbReference type="NCBI Taxonomy" id="1788301"/>
    <lineage>
        <taxon>Bacteria</taxon>
        <taxon>Pseudomonadati</taxon>
        <taxon>Pseudomonadota</taxon>
        <taxon>Gammaproteobacteria</taxon>
        <taxon>Pseudomonadales</taxon>
        <taxon>Pseudomonadaceae</taxon>
        <taxon>Pseudomonas</taxon>
    </lineage>
</organism>
<dbReference type="Proteomes" id="UP000186677">
    <property type="component" value="Unassembled WGS sequence"/>
</dbReference>
<evidence type="ECO:0000256" key="1">
    <source>
        <dbReference type="ARBA" id="ARBA00006538"/>
    </source>
</evidence>
<comment type="caution">
    <text evidence="4">The sequence shown here is derived from an EMBL/GenBank/DDBJ whole genome shotgun (WGS) entry which is preliminary data.</text>
</comment>
<protein>
    <submittedName>
        <fullName evidence="4">Palmitoyl-CoA hydrolase</fullName>
    </submittedName>
</protein>
<dbReference type="InterPro" id="IPR042490">
    <property type="entry name" value="Thio_Ohase/BAAT_N"/>
</dbReference>
<evidence type="ECO:0000259" key="2">
    <source>
        <dbReference type="Pfam" id="PF04775"/>
    </source>
</evidence>
<feature type="domain" description="Acyl-CoA thioester hydrolase/bile acid-CoA amino acid N-acetyltransferase" evidence="2">
    <location>
        <begin position="14"/>
        <end position="132"/>
    </location>
</feature>
<keyword evidence="5" id="KW-1185">Reference proteome</keyword>
<dbReference type="InterPro" id="IPR016662">
    <property type="entry name" value="Acyl-CoA_thioEstase_long-chain"/>
</dbReference>
<dbReference type="InterPro" id="IPR014940">
    <property type="entry name" value="BAAT_C"/>
</dbReference>
<reference evidence="4 5" key="1">
    <citation type="submission" date="2016-11" db="EMBL/GenBank/DDBJ databases">
        <title>Draft genome of Pseudomonas versuta A4R1.5.</title>
        <authorList>
            <person name="See-Too W.-S."/>
        </authorList>
    </citation>
    <scope>NUCLEOTIDE SEQUENCE [LARGE SCALE GENOMIC DNA]</scope>
    <source>
        <strain evidence="4 5">A4R1.5</strain>
    </source>
</reference>
<dbReference type="EMBL" id="MPJC01000004">
    <property type="protein sequence ID" value="OKA22364.1"/>
    <property type="molecule type" value="Genomic_DNA"/>
</dbReference>
<dbReference type="Pfam" id="PF04775">
    <property type="entry name" value="Bile_Hydr_Trans"/>
    <property type="match status" value="1"/>
</dbReference>
<dbReference type="PANTHER" id="PTHR10824:SF36">
    <property type="entry name" value="ACYL-COA THIOESTERASE 17-RELATED"/>
    <property type="match status" value="1"/>
</dbReference>
<dbReference type="RefSeq" id="WP_060692781.1">
    <property type="nucleotide sequence ID" value="NZ_CP012676.1"/>
</dbReference>
<evidence type="ECO:0000259" key="3">
    <source>
        <dbReference type="Pfam" id="PF08840"/>
    </source>
</evidence>
<evidence type="ECO:0000313" key="4">
    <source>
        <dbReference type="EMBL" id="OKA22364.1"/>
    </source>
</evidence>
<dbReference type="Gene3D" id="3.40.50.1820">
    <property type="entry name" value="alpha/beta hydrolase"/>
    <property type="match status" value="1"/>
</dbReference>
<gene>
    <name evidence="4" type="ORF">BOH73_08010</name>
</gene>
<sequence>MATLHISPADGLLDEPRQIVVEGLAAGQQVTLSSQTRRGGEHLWRSSATFVADARGRVDLEQDAPLTGDYSGVSAMGLLWSQRAGQGRSTAVFNDSVVQPLLTEIRLEGSDQMQTLIQRLAGEGVSRREIRENGLVGTLFVPAGPGPHPAVMVLNGSGGGINEARAALYASRGYSALALGYFKAPGLSDYISNTPLEYFEQGLAWMHRELAPADGFIALSGQSRGGELVLLLGSLFPRSVAAVIGYVPSALVHGGQAAADPAVGRDGPAWLYRGQPLVHVWNNNRHASWAARDAGLRNALSISTALQDAQAVARACIAVEQIRGPVLLLTAGDDAAWPSSRFGQMVCERLQSSRHPWPVAQHDYPLAGHSILLPFIPATYSDDGEPAANARANQQSWQAVREFLQNAVAARRAQTKELQ</sequence>